<evidence type="ECO:0000259" key="4">
    <source>
        <dbReference type="Pfam" id="PF13860"/>
    </source>
</evidence>
<evidence type="ECO:0000256" key="1">
    <source>
        <dbReference type="ARBA" id="ARBA00010577"/>
    </source>
</evidence>
<dbReference type="eggNOG" id="COG1843">
    <property type="taxonomic scope" value="Bacteria"/>
</dbReference>
<sequence length="224" mass="24294">MIYDMSGIYLSSLTGVRNNSSSSSNSLDKEAFLRLLLQELEMQDPLEPMETKDMISQLSQLASLEQITNLTSAVKDFVEAQTSVNPAQLASLIGKYVVVKNNTVNLVDGQSDSIIFNVDEDAHVVVQILDENGKVVRTEDLGTVQAGVHAWQWDGRDDSGISVEDGSYTYHIYKLTSSGLEEIGGMEGGVVEAVQIKNGEGFVLVNGSLYPVDSILEISQEGDA</sequence>
<accession>A5IJB4</accession>
<dbReference type="STRING" id="390874.Tpet_0258"/>
<comment type="function">
    <text evidence="3">Required for flagellar hook formation. May act as a scaffolding protein.</text>
</comment>
<gene>
    <name evidence="5" type="ordered locus">Tpet_0258</name>
</gene>
<dbReference type="AlphaFoldDB" id="A5IJB4"/>
<dbReference type="Pfam" id="PF03963">
    <property type="entry name" value="FlgD"/>
    <property type="match status" value="1"/>
</dbReference>
<proteinExistence type="inferred from homology"/>
<protein>
    <recommendedName>
        <fullName evidence="3">Basal-body rod modification protein FlgD</fullName>
    </recommendedName>
</protein>
<dbReference type="InterPro" id="IPR005648">
    <property type="entry name" value="FlgD"/>
</dbReference>
<keyword evidence="5" id="KW-0282">Flagellum</keyword>
<keyword evidence="2 3" id="KW-1005">Bacterial flagellum biogenesis</keyword>
<keyword evidence="5" id="KW-0969">Cilium</keyword>
<dbReference type="EMBL" id="CP000702">
    <property type="protein sequence ID" value="ABQ46287.1"/>
    <property type="molecule type" value="Genomic_DNA"/>
</dbReference>
<evidence type="ECO:0000313" key="5">
    <source>
        <dbReference type="EMBL" id="ABQ46287.1"/>
    </source>
</evidence>
<dbReference type="Gene3D" id="2.30.30.910">
    <property type="match status" value="1"/>
</dbReference>
<keyword evidence="5" id="KW-0966">Cell projection</keyword>
<reference evidence="6" key="1">
    <citation type="submission" date="2007-05" db="EMBL/GenBank/DDBJ databases">
        <title>Complete sequence of Thermotoga petrophila RKU-1.</title>
        <authorList>
            <consortium name="US DOE Joint Genome Institute"/>
            <person name="Copeland A."/>
            <person name="Lucas S."/>
            <person name="Lapidus A."/>
            <person name="Barry K."/>
            <person name="Glavina del Rio T."/>
            <person name="Dalin E."/>
            <person name="Tice H."/>
            <person name="Pitluck S."/>
            <person name="Sims D."/>
            <person name="Brettin T."/>
            <person name="Bruce D."/>
            <person name="Detter J.C."/>
            <person name="Han C."/>
            <person name="Tapia R."/>
            <person name="Schmutz J."/>
            <person name="Larimer F."/>
            <person name="Land M."/>
            <person name="Hauser L."/>
            <person name="Kyrpides N."/>
            <person name="Mikhailova N."/>
            <person name="Nelson K."/>
            <person name="Gogarten J.P."/>
            <person name="Noll K."/>
            <person name="Richardson P."/>
        </authorList>
    </citation>
    <scope>NUCLEOTIDE SEQUENCE [LARGE SCALE GENOMIC DNA]</scope>
    <source>
        <strain evidence="6">ATCC BAA-488 / DSM 13995 / JCM 10881 / RKU-1</strain>
    </source>
</reference>
<evidence type="ECO:0000256" key="2">
    <source>
        <dbReference type="ARBA" id="ARBA00022795"/>
    </source>
</evidence>
<organism evidence="5 6">
    <name type="scientific">Thermotoga petrophila (strain ATCC BAA-488 / DSM 13995 / JCM 10881 / RKU-1)</name>
    <dbReference type="NCBI Taxonomy" id="390874"/>
    <lineage>
        <taxon>Bacteria</taxon>
        <taxon>Thermotogati</taxon>
        <taxon>Thermotogota</taxon>
        <taxon>Thermotogae</taxon>
        <taxon>Thermotogales</taxon>
        <taxon>Thermotogaceae</taxon>
        <taxon>Thermotoga</taxon>
    </lineage>
</organism>
<dbReference type="Pfam" id="PF13860">
    <property type="entry name" value="FlgD_ig"/>
    <property type="match status" value="1"/>
</dbReference>
<name>A5IJB4_THEP1</name>
<dbReference type="GO" id="GO:0044781">
    <property type="term" value="P:bacterial-type flagellum organization"/>
    <property type="evidence" value="ECO:0007669"/>
    <property type="project" value="UniProtKB-UniRule"/>
</dbReference>
<dbReference type="InterPro" id="IPR025965">
    <property type="entry name" value="FlgD/Vpr_Ig-like"/>
</dbReference>
<reference evidence="5 6" key="2">
    <citation type="journal article" date="2009" name="Proc. Natl. Acad. Sci. U.S.A.">
        <title>On the chimeric nature, thermophilic origin, and phylogenetic placement of the Thermotogales.</title>
        <authorList>
            <person name="Zhaxybayeva O."/>
            <person name="Swithers K.S."/>
            <person name="Lapierre P."/>
            <person name="Fournier G.P."/>
            <person name="Bickhart D.M."/>
            <person name="DeBoy R.T."/>
            <person name="Nelson K.E."/>
            <person name="Nesbo C.L."/>
            <person name="Doolittle W.F."/>
            <person name="Gogarten J.P."/>
            <person name="Noll K.M."/>
        </authorList>
    </citation>
    <scope>NUCLEOTIDE SEQUENCE [LARGE SCALE GENOMIC DNA]</scope>
    <source>
        <strain evidence="6">ATCC BAA-488 / DSM 13995 / JCM 10881 / RKU-1</strain>
    </source>
</reference>
<evidence type="ECO:0000256" key="3">
    <source>
        <dbReference type="RuleBase" id="RU362076"/>
    </source>
</evidence>
<dbReference type="Gene3D" id="2.60.40.4070">
    <property type="match status" value="1"/>
</dbReference>
<comment type="similarity">
    <text evidence="1 3">Belongs to the FlgD family.</text>
</comment>
<dbReference type="Proteomes" id="UP000006558">
    <property type="component" value="Chromosome"/>
</dbReference>
<feature type="domain" description="FlgD/Vpr Ig-like" evidence="4">
    <location>
        <begin position="102"/>
        <end position="175"/>
    </location>
</feature>
<dbReference type="HOGENOM" id="CLU_047535_0_1_0"/>
<evidence type="ECO:0000313" key="6">
    <source>
        <dbReference type="Proteomes" id="UP000006558"/>
    </source>
</evidence>
<dbReference type="RefSeq" id="WP_011942930.1">
    <property type="nucleotide sequence ID" value="NC_009486.1"/>
</dbReference>
<dbReference type="KEGG" id="tpt:Tpet_0258"/>